<evidence type="ECO:0000313" key="2">
    <source>
        <dbReference type="EMBL" id="EGT37301.1"/>
    </source>
</evidence>
<reference evidence="3" key="1">
    <citation type="submission" date="2011-07" db="EMBL/GenBank/DDBJ databases">
        <authorList>
            <consortium name="Caenorhabditis brenneri Sequencing and Analysis Consortium"/>
            <person name="Wilson R.K."/>
        </authorList>
    </citation>
    <scope>NUCLEOTIDE SEQUENCE [LARGE SCALE GENOMIC DNA]</scope>
    <source>
        <strain evidence="3">PB2801</strain>
    </source>
</reference>
<dbReference type="HOGENOM" id="CLU_2239014_0_0_1"/>
<sequence>MTKRLPRTKWKFRNRVVYTAIFFYLLYRTITFLHVLYLNYHLGSPLDFSELMVEKDPKKFLEDFIKFKSESIPFDFHQIAIENEKMLQVARKEFIRQIIGS</sequence>
<gene>
    <name evidence="2" type="ORF">CAEBREN_20044</name>
</gene>
<organism evidence="3">
    <name type="scientific">Caenorhabditis brenneri</name>
    <name type="common">Nematode worm</name>
    <dbReference type="NCBI Taxonomy" id="135651"/>
    <lineage>
        <taxon>Eukaryota</taxon>
        <taxon>Metazoa</taxon>
        <taxon>Ecdysozoa</taxon>
        <taxon>Nematoda</taxon>
        <taxon>Chromadorea</taxon>
        <taxon>Rhabditida</taxon>
        <taxon>Rhabditina</taxon>
        <taxon>Rhabditomorpha</taxon>
        <taxon>Rhabditoidea</taxon>
        <taxon>Rhabditidae</taxon>
        <taxon>Peloderinae</taxon>
        <taxon>Caenorhabditis</taxon>
    </lineage>
</organism>
<feature type="transmembrane region" description="Helical" evidence="1">
    <location>
        <begin position="21"/>
        <end position="40"/>
    </location>
</feature>
<accession>G0NTS4</accession>
<keyword evidence="1" id="KW-1133">Transmembrane helix</keyword>
<dbReference type="OMA" id="FDFHQIA"/>
<keyword evidence="1" id="KW-0812">Transmembrane</keyword>
<keyword evidence="3" id="KW-1185">Reference proteome</keyword>
<name>G0NTS4_CAEBE</name>
<dbReference type="FunCoup" id="G0NTS4">
    <property type="interactions" value="371"/>
</dbReference>
<evidence type="ECO:0000256" key="1">
    <source>
        <dbReference type="SAM" id="Phobius"/>
    </source>
</evidence>
<dbReference type="OrthoDB" id="5850163at2759"/>
<protein>
    <submittedName>
        <fullName evidence="2">Uncharacterized protein</fullName>
    </submittedName>
</protein>
<keyword evidence="1" id="KW-0472">Membrane</keyword>
<proteinExistence type="predicted"/>
<dbReference type="Proteomes" id="UP000008068">
    <property type="component" value="Unassembled WGS sequence"/>
</dbReference>
<dbReference type="AlphaFoldDB" id="G0NTS4"/>
<dbReference type="EMBL" id="GL379945">
    <property type="protein sequence ID" value="EGT37301.1"/>
    <property type="molecule type" value="Genomic_DNA"/>
</dbReference>
<evidence type="ECO:0000313" key="3">
    <source>
        <dbReference type="Proteomes" id="UP000008068"/>
    </source>
</evidence>
<dbReference type="InParanoid" id="G0NTS4"/>
<dbReference type="eggNOG" id="ENOG502TISW">
    <property type="taxonomic scope" value="Eukaryota"/>
</dbReference>